<feature type="chain" id="PRO_5026087116" description="Deoxyribonuclease-2-alpha" evidence="19">
    <location>
        <begin position="18"/>
        <end position="361"/>
    </location>
</feature>
<dbReference type="InterPro" id="IPR004947">
    <property type="entry name" value="DNase_II"/>
</dbReference>
<keyword evidence="11" id="KW-1015">Disulfide bond</keyword>
<dbReference type="EC" id="3.1.22.1" evidence="4"/>
<evidence type="ECO:0000256" key="9">
    <source>
        <dbReference type="ARBA" id="ARBA00022759"/>
    </source>
</evidence>
<evidence type="ECO:0000256" key="7">
    <source>
        <dbReference type="ARBA" id="ARBA00022722"/>
    </source>
</evidence>
<keyword evidence="12" id="KW-0325">Glycoprotein</keyword>
<protein>
    <recommendedName>
        <fullName evidence="14">Deoxyribonuclease-2-alpha</fullName>
        <ecNumber evidence="4">3.1.22.1</ecNumber>
    </recommendedName>
    <alternativeName>
        <fullName evidence="15">Acid DNase</fullName>
    </alternativeName>
    <alternativeName>
        <fullName evidence="17">Deoxyribonuclease II alpha</fullName>
    </alternativeName>
    <alternativeName>
        <fullName evidence="16">Lysosomal DNase II</fullName>
    </alternativeName>
</protein>
<comment type="catalytic activity">
    <reaction evidence="1">
        <text>Endonucleolytic cleavage to nucleoside 3'-phosphates and 3'-phosphooligonucleotide end-products.</text>
        <dbReference type="EC" id="3.1.22.1"/>
    </reaction>
</comment>
<evidence type="ECO:0000256" key="19">
    <source>
        <dbReference type="SAM" id="SignalP"/>
    </source>
</evidence>
<evidence type="ECO:0000256" key="4">
    <source>
        <dbReference type="ARBA" id="ARBA00012036"/>
    </source>
</evidence>
<evidence type="ECO:0000256" key="18">
    <source>
        <dbReference type="ARBA" id="ARBA00045381"/>
    </source>
</evidence>
<keyword evidence="6" id="KW-0053">Apoptosis</keyword>
<dbReference type="GO" id="GO:0005764">
    <property type="term" value="C:lysosome"/>
    <property type="evidence" value="ECO:0007669"/>
    <property type="project" value="UniProtKB-SubCell"/>
</dbReference>
<keyword evidence="9" id="KW-0255">Endonuclease</keyword>
<dbReference type="CDD" id="cd09120">
    <property type="entry name" value="PLDc_DNaseII_1"/>
    <property type="match status" value="1"/>
</dbReference>
<keyword evidence="21" id="KW-1185">Reference proteome</keyword>
<evidence type="ECO:0000256" key="3">
    <source>
        <dbReference type="ARBA" id="ARBA00007527"/>
    </source>
</evidence>
<keyword evidence="7" id="KW-0540">Nuclease</keyword>
<evidence type="ECO:0000256" key="13">
    <source>
        <dbReference type="ARBA" id="ARBA00023228"/>
    </source>
</evidence>
<evidence type="ECO:0000256" key="6">
    <source>
        <dbReference type="ARBA" id="ARBA00022703"/>
    </source>
</evidence>
<keyword evidence="5" id="KW-0217">Developmental protein</keyword>
<gene>
    <name evidence="20" type="ORF">EXN66_Car017306</name>
</gene>
<dbReference type="PANTHER" id="PTHR10858">
    <property type="entry name" value="DEOXYRIBONUCLEASE II"/>
    <property type="match status" value="1"/>
</dbReference>
<dbReference type="PANTHER" id="PTHR10858:SF9">
    <property type="entry name" value="DEOXYRIBONUCLEASE-2-ALPHA"/>
    <property type="match status" value="1"/>
</dbReference>
<reference evidence="21" key="2">
    <citation type="submission" date="2019-02" db="EMBL/GenBank/DDBJ databases">
        <title>Opniocepnalus argus Var Kimnra genome.</title>
        <authorList>
            <person name="Zhou C."/>
            <person name="Xiao S."/>
        </authorList>
    </citation>
    <scope>NUCLEOTIDE SEQUENCE [LARGE SCALE GENOMIC DNA]</scope>
</reference>
<comment type="similarity">
    <text evidence="3">Belongs to the DNase II family.</text>
</comment>
<dbReference type="Pfam" id="PF03265">
    <property type="entry name" value="DNase_II"/>
    <property type="match status" value="1"/>
</dbReference>
<evidence type="ECO:0000256" key="8">
    <source>
        <dbReference type="ARBA" id="ARBA00022729"/>
    </source>
</evidence>
<dbReference type="GO" id="GO:0006309">
    <property type="term" value="P:apoptotic DNA fragmentation"/>
    <property type="evidence" value="ECO:0007669"/>
    <property type="project" value="TreeGrafter"/>
</dbReference>
<evidence type="ECO:0000256" key="10">
    <source>
        <dbReference type="ARBA" id="ARBA00022801"/>
    </source>
</evidence>
<evidence type="ECO:0000256" key="15">
    <source>
        <dbReference type="ARBA" id="ARBA00041393"/>
    </source>
</evidence>
<evidence type="ECO:0000256" key="14">
    <source>
        <dbReference type="ARBA" id="ARBA00039868"/>
    </source>
</evidence>
<proteinExistence type="inferred from homology"/>
<name>A0A6G1QH98_CHAAH</name>
<evidence type="ECO:0000256" key="1">
    <source>
        <dbReference type="ARBA" id="ARBA00000447"/>
    </source>
</evidence>
<keyword evidence="10" id="KW-0378">Hydrolase</keyword>
<accession>A0A6G1QH98</accession>
<keyword evidence="8 19" id="KW-0732">Signal</keyword>
<comment type="function">
    <text evidence="18">Hydrolyzes DNA under acidic conditions with a preference for double-stranded DNA. Plays a major role in the clearance of nucleic acids generated through apoptosis, hence preventing autoinflammation. Necessary for proper fetal development and for definitive erythropoiesis in fetal liver and bone marrow, where it degrades nuclear DNA expelled from erythroid precursor cells.</text>
</comment>
<evidence type="ECO:0000313" key="20">
    <source>
        <dbReference type="EMBL" id="KAF3701618.1"/>
    </source>
</evidence>
<evidence type="ECO:0000256" key="11">
    <source>
        <dbReference type="ARBA" id="ARBA00023157"/>
    </source>
</evidence>
<evidence type="ECO:0000256" key="2">
    <source>
        <dbReference type="ARBA" id="ARBA00004371"/>
    </source>
</evidence>
<organism evidence="20 21">
    <name type="scientific">Channa argus</name>
    <name type="common">Northern snakehead</name>
    <name type="synonym">Ophicephalus argus</name>
    <dbReference type="NCBI Taxonomy" id="215402"/>
    <lineage>
        <taxon>Eukaryota</taxon>
        <taxon>Metazoa</taxon>
        <taxon>Chordata</taxon>
        <taxon>Craniata</taxon>
        <taxon>Vertebrata</taxon>
        <taxon>Euteleostomi</taxon>
        <taxon>Actinopterygii</taxon>
        <taxon>Neopterygii</taxon>
        <taxon>Teleostei</taxon>
        <taxon>Neoteleostei</taxon>
        <taxon>Acanthomorphata</taxon>
        <taxon>Anabantaria</taxon>
        <taxon>Anabantiformes</taxon>
        <taxon>Channoidei</taxon>
        <taxon>Channidae</taxon>
        <taxon>Channa</taxon>
    </lineage>
</organism>
<comment type="subcellular location">
    <subcellularLocation>
        <location evidence="2">Lysosome</location>
    </subcellularLocation>
</comment>
<evidence type="ECO:0000256" key="17">
    <source>
        <dbReference type="ARBA" id="ARBA00043033"/>
    </source>
</evidence>
<evidence type="ECO:0000256" key="5">
    <source>
        <dbReference type="ARBA" id="ARBA00022473"/>
    </source>
</evidence>
<evidence type="ECO:0000313" key="21">
    <source>
        <dbReference type="Proteomes" id="UP000503349"/>
    </source>
</evidence>
<evidence type="ECO:0000256" key="12">
    <source>
        <dbReference type="ARBA" id="ARBA00023180"/>
    </source>
</evidence>
<dbReference type="Proteomes" id="UP000503349">
    <property type="component" value="Chromosome 17"/>
</dbReference>
<keyword evidence="13" id="KW-0458">Lysosome</keyword>
<dbReference type="AlphaFoldDB" id="A0A6G1QH98"/>
<dbReference type="EMBL" id="CM015728">
    <property type="protein sequence ID" value="KAF3701618.1"/>
    <property type="molecule type" value="Genomic_DNA"/>
</dbReference>
<feature type="signal peptide" evidence="19">
    <location>
        <begin position="1"/>
        <end position="17"/>
    </location>
</feature>
<dbReference type="GO" id="GO:0004531">
    <property type="term" value="F:deoxyribonuclease II activity"/>
    <property type="evidence" value="ECO:0007669"/>
    <property type="project" value="UniProtKB-EC"/>
</dbReference>
<evidence type="ECO:0000256" key="16">
    <source>
        <dbReference type="ARBA" id="ARBA00041918"/>
    </source>
</evidence>
<reference evidence="20 21" key="1">
    <citation type="submission" date="2019-02" db="EMBL/GenBank/DDBJ databases">
        <title>Opniocepnalus argus genome.</title>
        <authorList>
            <person name="Zhou C."/>
            <person name="Xiao S."/>
        </authorList>
    </citation>
    <scope>NUCLEOTIDE SEQUENCE [LARGE SCALE GENOMIC DNA]</scope>
    <source>
        <strain evidence="20">OARG1902GOOAL</strain>
        <tissue evidence="20">Muscle</tissue>
    </source>
</reference>
<sequence>MWRLVLTVTLLCCGSEASVTCRDENNGEVDWFILYKVPTQARKLTGLEYLYIDSSRELTFPHINAPDGVLANTLRPLFSPVRSMPPNFGFINYNDQPPGSQAHHTFGHSKGVVMVEKDGTGVWLLHSTPQFPFRRDQNMFWPNSGNKNAQTFICVTFPYNQFVQIGTHLRDIRAFPFDYDVPLDFDDALQQVVNWEQKTPPPPPPPKFNELTARGGWKFYSIAKSTKDVENSVEGYLYITIAQKIQSDLKVQTWGCQKDRAKSYCGGGHTVYNIDSIKTKLGNWNPKSDHSKWCVSTDQNKPLTCIADVNRAESQSERRGGALCMKDDRITMIFQSFIKSTEGCSGPVEMDFECDSDTEAE</sequence>